<comment type="caution">
    <text evidence="2">The sequence shown here is derived from an EMBL/GenBank/DDBJ whole genome shotgun (WGS) entry which is preliminary data.</text>
</comment>
<dbReference type="Proteomes" id="UP000599024">
    <property type="component" value="Unassembled WGS sequence"/>
</dbReference>
<dbReference type="AlphaFoldDB" id="A0A8J6N8C3"/>
<protein>
    <submittedName>
        <fullName evidence="2">RND transporter</fullName>
    </submittedName>
</protein>
<keyword evidence="1" id="KW-0472">Membrane</keyword>
<keyword evidence="1" id="KW-1133">Transmembrane helix</keyword>
<name>A0A8J6N8C3_9BACT</name>
<keyword evidence="1" id="KW-0812">Transmembrane</keyword>
<feature type="transmembrane region" description="Helical" evidence="1">
    <location>
        <begin position="46"/>
        <end position="65"/>
    </location>
</feature>
<evidence type="ECO:0000313" key="3">
    <source>
        <dbReference type="Proteomes" id="UP000599024"/>
    </source>
</evidence>
<evidence type="ECO:0000256" key="1">
    <source>
        <dbReference type="SAM" id="Phobius"/>
    </source>
</evidence>
<accession>A0A8J6N8C3</accession>
<proteinExistence type="predicted"/>
<sequence length="73" mass="8551">MRFIDSLSWPILLSMSLLLGLAPYVPEPHIIEKLRMLTQGTLHRPLDIFDLCYHAAPFFVVIIKLQRTFKRKT</sequence>
<dbReference type="EMBL" id="JACNLK010000021">
    <property type="protein sequence ID" value="MBC8207871.1"/>
    <property type="molecule type" value="Genomic_DNA"/>
</dbReference>
<evidence type="ECO:0000313" key="2">
    <source>
        <dbReference type="EMBL" id="MBC8207871.1"/>
    </source>
</evidence>
<reference evidence="2 3" key="1">
    <citation type="submission" date="2020-08" db="EMBL/GenBank/DDBJ databases">
        <title>Bridging the membrane lipid divide: bacteria of the FCB group superphylum have the potential to synthesize archaeal ether lipids.</title>
        <authorList>
            <person name="Villanueva L."/>
            <person name="Von Meijenfeldt F.A.B."/>
            <person name="Westbye A.B."/>
            <person name="Yadav S."/>
            <person name="Hopmans E.C."/>
            <person name="Dutilh B.E."/>
            <person name="Sinninghe Damste J.S."/>
        </authorList>
    </citation>
    <scope>NUCLEOTIDE SEQUENCE [LARGE SCALE GENOMIC DNA]</scope>
    <source>
        <strain evidence="2">NIOZ-UU81</strain>
    </source>
</reference>
<feature type="transmembrane region" description="Helical" evidence="1">
    <location>
        <begin position="7"/>
        <end position="26"/>
    </location>
</feature>
<gene>
    <name evidence="2" type="ORF">H8E79_01720</name>
</gene>
<organism evidence="2 3">
    <name type="scientific">Candidatus Desulfatifera sulfidica</name>
    <dbReference type="NCBI Taxonomy" id="2841691"/>
    <lineage>
        <taxon>Bacteria</taxon>
        <taxon>Pseudomonadati</taxon>
        <taxon>Thermodesulfobacteriota</taxon>
        <taxon>Desulfobulbia</taxon>
        <taxon>Desulfobulbales</taxon>
        <taxon>Desulfobulbaceae</taxon>
        <taxon>Candidatus Desulfatifera</taxon>
    </lineage>
</organism>